<dbReference type="AlphaFoldDB" id="A0A4V1IRS6"/>
<evidence type="ECO:0000256" key="2">
    <source>
        <dbReference type="ARBA" id="ARBA00022552"/>
    </source>
</evidence>
<dbReference type="OrthoDB" id="28112at2759"/>
<dbReference type="GO" id="GO:0000462">
    <property type="term" value="P:maturation of SSU-rRNA from tricistronic rRNA transcript (SSU-rRNA, 5.8S rRNA, LSU-rRNA)"/>
    <property type="evidence" value="ECO:0007669"/>
    <property type="project" value="InterPro"/>
</dbReference>
<evidence type="ECO:0000256" key="4">
    <source>
        <dbReference type="ARBA" id="ARBA00023242"/>
    </source>
</evidence>
<accession>A0A4V1IRS6</accession>
<dbReference type="SUPFAM" id="SSF48452">
    <property type="entry name" value="TPR-like"/>
    <property type="match status" value="1"/>
</dbReference>
<dbReference type="InterPro" id="IPR011990">
    <property type="entry name" value="TPR-like_helical_dom_sf"/>
</dbReference>
<evidence type="ECO:0000313" key="7">
    <source>
        <dbReference type="Proteomes" id="UP000269721"/>
    </source>
</evidence>
<keyword evidence="7" id="KW-1185">Reference proteome</keyword>
<organism evidence="6 7">
    <name type="scientific">Blyttiomyces helicus</name>
    <dbReference type="NCBI Taxonomy" id="388810"/>
    <lineage>
        <taxon>Eukaryota</taxon>
        <taxon>Fungi</taxon>
        <taxon>Fungi incertae sedis</taxon>
        <taxon>Chytridiomycota</taxon>
        <taxon>Chytridiomycota incertae sedis</taxon>
        <taxon>Chytridiomycetes</taxon>
        <taxon>Chytridiomycetes incertae sedis</taxon>
        <taxon>Blyttiomyces</taxon>
    </lineage>
</organism>
<evidence type="ECO:0000259" key="5">
    <source>
        <dbReference type="Pfam" id="PF08640"/>
    </source>
</evidence>
<comment type="subcellular location">
    <subcellularLocation>
        <location evidence="1">Nucleus</location>
        <location evidence="1">Nucleolus</location>
    </subcellularLocation>
</comment>
<dbReference type="GO" id="GO:0032040">
    <property type="term" value="C:small-subunit processome"/>
    <property type="evidence" value="ECO:0007669"/>
    <property type="project" value="TreeGrafter"/>
</dbReference>
<keyword evidence="4" id="KW-0539">Nucleus</keyword>
<keyword evidence="3" id="KW-0677">Repeat</keyword>
<evidence type="ECO:0000256" key="1">
    <source>
        <dbReference type="ARBA" id="ARBA00004604"/>
    </source>
</evidence>
<reference evidence="7" key="1">
    <citation type="journal article" date="2018" name="Nat. Microbiol.">
        <title>Leveraging single-cell genomics to expand the fungal tree of life.</title>
        <authorList>
            <person name="Ahrendt S.R."/>
            <person name="Quandt C.A."/>
            <person name="Ciobanu D."/>
            <person name="Clum A."/>
            <person name="Salamov A."/>
            <person name="Andreopoulos B."/>
            <person name="Cheng J.F."/>
            <person name="Woyke T."/>
            <person name="Pelin A."/>
            <person name="Henrissat B."/>
            <person name="Reynolds N.K."/>
            <person name="Benny G.L."/>
            <person name="Smith M.E."/>
            <person name="James T.Y."/>
            <person name="Grigoriev I.V."/>
        </authorList>
    </citation>
    <scope>NUCLEOTIDE SEQUENCE [LARGE SCALE GENOMIC DNA]</scope>
</reference>
<name>A0A4V1IRS6_9FUNG</name>
<dbReference type="PANTHER" id="PTHR23271:SF1">
    <property type="entry name" value="U3 SMALL NUCLEOLAR RNA-ASSOCIATED PROTEIN 6 HOMOLOG"/>
    <property type="match status" value="1"/>
</dbReference>
<evidence type="ECO:0000256" key="3">
    <source>
        <dbReference type="ARBA" id="ARBA00022737"/>
    </source>
</evidence>
<feature type="domain" description="U3 small nucleolar RNA-associated protein 6 N-terminal" evidence="5">
    <location>
        <begin position="9"/>
        <end position="99"/>
    </location>
</feature>
<protein>
    <submittedName>
        <fullName evidence="6">U3 small nucleolar RNA-associated protein 6-domain-containing protein</fullName>
    </submittedName>
</protein>
<sequence>MADSVQYHLERMVPELEDLEQKGVFTKAEIKAIVKRRTAFEYAVHRLSPTRSDYLRYISYETNLERLRRKRKRRLRLDRAPDKKKGEKGMTLSDYSILRRIHGLYSKMLARFPGDVEVWKQYFQWGRAAKSGKTLGKSFARAIQLHPTKPTFWILASAWEFEENNNVNSARTLLQRGIRINRDNQLLWHEYFKLELLYTEKLKERRRVM</sequence>
<evidence type="ECO:0000313" key="6">
    <source>
        <dbReference type="EMBL" id="RKO91087.1"/>
    </source>
</evidence>
<dbReference type="EMBL" id="KZ995237">
    <property type="protein sequence ID" value="RKO91087.1"/>
    <property type="molecule type" value="Genomic_DNA"/>
</dbReference>
<keyword evidence="2" id="KW-0698">rRNA processing</keyword>
<dbReference type="GO" id="GO:0034388">
    <property type="term" value="C:Pwp2p-containing subcomplex of 90S preribosome"/>
    <property type="evidence" value="ECO:0007669"/>
    <property type="project" value="TreeGrafter"/>
</dbReference>
<proteinExistence type="predicted"/>
<dbReference type="PANTHER" id="PTHR23271">
    <property type="entry name" value="HEPATOCELLULAR CARCINOMA-ASSOCIATED ANTIGEN 66"/>
    <property type="match status" value="1"/>
</dbReference>
<dbReference type="Proteomes" id="UP000269721">
    <property type="component" value="Unassembled WGS sequence"/>
</dbReference>
<feature type="non-terminal residue" evidence="6">
    <location>
        <position position="209"/>
    </location>
</feature>
<dbReference type="Gene3D" id="1.25.40.10">
    <property type="entry name" value="Tetratricopeptide repeat domain"/>
    <property type="match status" value="1"/>
</dbReference>
<dbReference type="GO" id="GO:0030515">
    <property type="term" value="F:snoRNA binding"/>
    <property type="evidence" value="ECO:0007669"/>
    <property type="project" value="InterPro"/>
</dbReference>
<dbReference type="Pfam" id="PF08640">
    <property type="entry name" value="U3_assoc_6"/>
    <property type="match status" value="1"/>
</dbReference>
<dbReference type="InterPro" id="IPR013949">
    <property type="entry name" value="Utp6"/>
</dbReference>
<gene>
    <name evidence="6" type="ORF">BDK51DRAFT_5152</name>
</gene>
<dbReference type="InterPro" id="IPR055347">
    <property type="entry name" value="UTP6_N"/>
</dbReference>